<keyword evidence="2" id="KW-1185">Reference proteome</keyword>
<evidence type="ECO:0000313" key="2">
    <source>
        <dbReference type="Proteomes" id="UP000316621"/>
    </source>
</evidence>
<name>A0A4Y7JGH3_PAPSO</name>
<evidence type="ECO:0000313" key="1">
    <source>
        <dbReference type="EMBL" id="RZC60193.1"/>
    </source>
</evidence>
<proteinExistence type="predicted"/>
<protein>
    <submittedName>
        <fullName evidence="1">Uncharacterized protein</fullName>
    </submittedName>
</protein>
<gene>
    <name evidence="1" type="ORF">C5167_021955</name>
</gene>
<dbReference type="Proteomes" id="UP000316621">
    <property type="component" value="Chromosome 5"/>
</dbReference>
<dbReference type="EMBL" id="CM010719">
    <property type="protein sequence ID" value="RZC60193.1"/>
    <property type="molecule type" value="Genomic_DNA"/>
</dbReference>
<sequence length="167" mass="18538">MSPTERFFFFQSLNSITFFLLSSYQIRFSSSLTFLSSPPKKFAAAVLKTPSLSFSYLLTRSGFLLLLPSCLLRRRCLLRGFVLWICGLETKSKYGFLLMELDIVAVHGGGKNVLKGLYNGLDGNIISEKAALSWSHGHARVELGSLKGHHPLLEDVKKKAIGLGRVV</sequence>
<dbReference type="AlphaFoldDB" id="A0A4Y7JGH3"/>
<organism evidence="1 2">
    <name type="scientific">Papaver somniferum</name>
    <name type="common">Opium poppy</name>
    <dbReference type="NCBI Taxonomy" id="3469"/>
    <lineage>
        <taxon>Eukaryota</taxon>
        <taxon>Viridiplantae</taxon>
        <taxon>Streptophyta</taxon>
        <taxon>Embryophyta</taxon>
        <taxon>Tracheophyta</taxon>
        <taxon>Spermatophyta</taxon>
        <taxon>Magnoliopsida</taxon>
        <taxon>Ranunculales</taxon>
        <taxon>Papaveraceae</taxon>
        <taxon>Papaveroideae</taxon>
        <taxon>Papaver</taxon>
    </lineage>
</organism>
<accession>A0A4Y7JGH3</accession>
<dbReference type="Gramene" id="RZC60193">
    <property type="protein sequence ID" value="RZC60193"/>
    <property type="gene ID" value="C5167_021955"/>
</dbReference>
<reference evidence="1 2" key="1">
    <citation type="journal article" date="2018" name="Science">
        <title>The opium poppy genome and morphinan production.</title>
        <authorList>
            <person name="Guo L."/>
            <person name="Winzer T."/>
            <person name="Yang X."/>
            <person name="Li Y."/>
            <person name="Ning Z."/>
            <person name="He Z."/>
            <person name="Teodor R."/>
            <person name="Lu Y."/>
            <person name="Bowser T.A."/>
            <person name="Graham I.A."/>
            <person name="Ye K."/>
        </authorList>
    </citation>
    <scope>NUCLEOTIDE SEQUENCE [LARGE SCALE GENOMIC DNA]</scope>
    <source>
        <strain evidence="2">cv. HN1</strain>
        <tissue evidence="1">Leaves</tissue>
    </source>
</reference>